<accession>A0AAF0V5H7</accession>
<dbReference type="EMBL" id="CP133623">
    <property type="protein sequence ID" value="WMV58915.1"/>
    <property type="molecule type" value="Genomic_DNA"/>
</dbReference>
<dbReference type="Proteomes" id="UP001234989">
    <property type="component" value="Chromosome 12"/>
</dbReference>
<sequence>MGMEAKHREGMASRPPFYDLGFYDTEFHVKISWSMSVNAYSHRMEWLNRKFTFGDLKVVL</sequence>
<dbReference type="AlphaFoldDB" id="A0AAF0V5H7"/>
<organism evidence="1 2">
    <name type="scientific">Solanum verrucosum</name>
    <dbReference type="NCBI Taxonomy" id="315347"/>
    <lineage>
        <taxon>Eukaryota</taxon>
        <taxon>Viridiplantae</taxon>
        <taxon>Streptophyta</taxon>
        <taxon>Embryophyta</taxon>
        <taxon>Tracheophyta</taxon>
        <taxon>Spermatophyta</taxon>
        <taxon>Magnoliopsida</taxon>
        <taxon>eudicotyledons</taxon>
        <taxon>Gunneridae</taxon>
        <taxon>Pentapetalae</taxon>
        <taxon>asterids</taxon>
        <taxon>lamiids</taxon>
        <taxon>Solanales</taxon>
        <taxon>Solanaceae</taxon>
        <taxon>Solanoideae</taxon>
        <taxon>Solaneae</taxon>
        <taxon>Solanum</taxon>
    </lineage>
</organism>
<evidence type="ECO:0000313" key="1">
    <source>
        <dbReference type="EMBL" id="WMV58915.1"/>
    </source>
</evidence>
<proteinExistence type="predicted"/>
<reference evidence="1" key="1">
    <citation type="submission" date="2023-08" db="EMBL/GenBank/DDBJ databases">
        <title>A de novo genome assembly of Solanum verrucosum Schlechtendal, a Mexican diploid species geographically isolated from the other diploid A-genome species in potato relatives.</title>
        <authorList>
            <person name="Hosaka K."/>
        </authorList>
    </citation>
    <scope>NUCLEOTIDE SEQUENCE</scope>
    <source>
        <tissue evidence="1">Young leaves</tissue>
    </source>
</reference>
<name>A0AAF0V5H7_SOLVR</name>
<keyword evidence="2" id="KW-1185">Reference proteome</keyword>
<gene>
    <name evidence="1" type="ORF">MTR67_052300</name>
</gene>
<evidence type="ECO:0000313" key="2">
    <source>
        <dbReference type="Proteomes" id="UP001234989"/>
    </source>
</evidence>
<protein>
    <submittedName>
        <fullName evidence="1">Uncharacterized protein</fullName>
    </submittedName>
</protein>